<dbReference type="GO" id="GO:0008270">
    <property type="term" value="F:zinc ion binding"/>
    <property type="evidence" value="ECO:0007669"/>
    <property type="project" value="TreeGrafter"/>
</dbReference>
<dbReference type="PANTHER" id="PTHR12283:SF6">
    <property type="entry name" value="GLUTAMINYL-PEPTIDE CYCLOTRANSFERASE-RELATED"/>
    <property type="match status" value="1"/>
</dbReference>
<dbReference type="Pfam" id="PF25147">
    <property type="entry name" value="Ribophorin_II_C"/>
    <property type="match status" value="1"/>
</dbReference>
<dbReference type="EMBL" id="CALLCH030000018">
    <property type="protein sequence ID" value="CAI4218623.1"/>
    <property type="molecule type" value="Genomic_DNA"/>
</dbReference>
<evidence type="ECO:0000256" key="3">
    <source>
        <dbReference type="RuleBase" id="RU361240"/>
    </source>
</evidence>
<comment type="similarity">
    <text evidence="3">Belongs to the peptidase M28 family.</text>
</comment>
<dbReference type="Gene3D" id="3.40.630.10">
    <property type="entry name" value="Zn peptidases"/>
    <property type="match status" value="1"/>
</dbReference>
<keyword evidence="3" id="KW-0645">Protease</keyword>
<dbReference type="Pfam" id="PF04389">
    <property type="entry name" value="Peptidase_M28"/>
    <property type="match status" value="1"/>
</dbReference>
<dbReference type="OrthoDB" id="3907302at2759"/>
<evidence type="ECO:0000256" key="2">
    <source>
        <dbReference type="ARBA" id="ARBA00023315"/>
    </source>
</evidence>
<accession>A0A9P1MFB7</accession>
<keyword evidence="2" id="KW-0012">Acyltransferase</keyword>
<feature type="domain" description="Peptidase M28" evidence="5">
    <location>
        <begin position="147"/>
        <end position="378"/>
    </location>
</feature>
<feature type="transmembrane region" description="Helical" evidence="4">
    <location>
        <begin position="499"/>
        <end position="522"/>
    </location>
</feature>
<dbReference type="AlphaFoldDB" id="A0A9P1MFB7"/>
<protein>
    <recommendedName>
        <fullName evidence="3">Peptide hydrolase</fullName>
        <ecNumber evidence="3">3.4.-.-</ecNumber>
    </recommendedName>
</protein>
<sequence>MMVTNCFDELLCIARHVSPCQTPGSAGFARSALHILVAVIAFLDLTVAYQALSDDVLRALPSAGSDFDINNGALLAPILIPRVPGTENSLIVQHHFIDFFKRTLPKWTIELHNSSATTPTSKTQEIPFVNLIFRRDPPWAAEGDVSRLTLVAHYDSKIEPKGFIGATDSAVPCAVLMHAARSLDDALTQKWEAMKASGEAGNGLEEEKGVQIVLLDGEEAFETWTSTDSLYGARALAEEWERGFYPAASQFKSPLTSISLFVLLDLLGSITPWPRVPSYFLTTHWAYQAMAKVEKRLRDLGTLQSKPSSGVPQFLTDSDKQASSFNRGYIEDDHIPFMARGVEILHIIPSPFPDQWHDQRGIPDDGAHLDIPSSDDWAKIAQPKAALAQPLALDTTDSIKLILTTKENGKGKRPHQAFVVIKEEDGGLRLPRAFEKPLRASIVIGSFGSSQGLVAPLFDIDLVVNPNVAPPQYEKPLRYGKLPEIHHIFGNPPKTPPKVLSLVFTIAVLATIPALFIGWIAVGANLAHLQSALGAAPLSHAAFFGSILAMEGAFFMYYKSWTLGQLLPAIGVISAVSFLSGTKALGEVQSRRLAGER</sequence>
<dbReference type="GO" id="GO:0006508">
    <property type="term" value="P:proteolysis"/>
    <property type="evidence" value="ECO:0007669"/>
    <property type="project" value="UniProtKB-KW"/>
</dbReference>
<evidence type="ECO:0000256" key="1">
    <source>
        <dbReference type="ARBA" id="ARBA00022679"/>
    </source>
</evidence>
<keyword evidence="4" id="KW-1133">Transmembrane helix</keyword>
<keyword evidence="4" id="KW-0472">Membrane</keyword>
<name>A0A9P1MFB7_9PEZI</name>
<evidence type="ECO:0000259" key="5">
    <source>
        <dbReference type="Pfam" id="PF04389"/>
    </source>
</evidence>
<evidence type="ECO:0000313" key="7">
    <source>
        <dbReference type="EMBL" id="CAI4218623.1"/>
    </source>
</evidence>
<keyword evidence="1" id="KW-0808">Transferase</keyword>
<dbReference type="PANTHER" id="PTHR12283">
    <property type="entry name" value="GLUTAMINYL-PEPTIDE CYCLOTRANSFERASE"/>
    <property type="match status" value="1"/>
</dbReference>
<gene>
    <name evidence="7" type="ORF">PPNO1_LOCUS8202</name>
</gene>
<keyword evidence="8" id="KW-1185">Reference proteome</keyword>
<keyword evidence="3" id="KW-0378">Hydrolase</keyword>
<dbReference type="GO" id="GO:0016603">
    <property type="term" value="F:glutaminyl-peptide cyclotransferase activity"/>
    <property type="evidence" value="ECO:0007669"/>
    <property type="project" value="InterPro"/>
</dbReference>
<evidence type="ECO:0000256" key="4">
    <source>
        <dbReference type="SAM" id="Phobius"/>
    </source>
</evidence>
<dbReference type="EC" id="3.4.-.-" evidence="3"/>
<feature type="transmembrane region" description="Helical" evidence="4">
    <location>
        <begin position="534"/>
        <end position="557"/>
    </location>
</feature>
<dbReference type="InterPro" id="IPR007484">
    <property type="entry name" value="Peptidase_M28"/>
</dbReference>
<dbReference type="InterPro" id="IPR037457">
    <property type="entry name" value="M28_QC"/>
</dbReference>
<evidence type="ECO:0000313" key="8">
    <source>
        <dbReference type="Proteomes" id="UP000838763"/>
    </source>
</evidence>
<comment type="caution">
    <text evidence="7">The sequence shown here is derived from an EMBL/GenBank/DDBJ whole genome shotgun (WGS) entry which is preliminary data.</text>
</comment>
<reference evidence="7" key="1">
    <citation type="submission" date="2022-11" db="EMBL/GenBank/DDBJ databases">
        <authorList>
            <person name="Scott C."/>
            <person name="Bruce N."/>
        </authorList>
    </citation>
    <scope>NUCLEOTIDE SEQUENCE</scope>
</reference>
<dbReference type="SUPFAM" id="SSF53187">
    <property type="entry name" value="Zn-dependent exopeptidases"/>
    <property type="match status" value="1"/>
</dbReference>
<proteinExistence type="inferred from homology"/>
<feature type="transmembrane region" description="Helical" evidence="4">
    <location>
        <begin position="563"/>
        <end position="582"/>
    </location>
</feature>
<dbReference type="InterPro" id="IPR056790">
    <property type="entry name" value="Ribophorin_II_C"/>
</dbReference>
<evidence type="ECO:0000259" key="6">
    <source>
        <dbReference type="Pfam" id="PF25147"/>
    </source>
</evidence>
<organism evidence="7 8">
    <name type="scientific">Parascedosporium putredinis</name>
    <dbReference type="NCBI Taxonomy" id="1442378"/>
    <lineage>
        <taxon>Eukaryota</taxon>
        <taxon>Fungi</taxon>
        <taxon>Dikarya</taxon>
        <taxon>Ascomycota</taxon>
        <taxon>Pezizomycotina</taxon>
        <taxon>Sordariomycetes</taxon>
        <taxon>Hypocreomycetidae</taxon>
        <taxon>Microascales</taxon>
        <taxon>Microascaceae</taxon>
        <taxon>Parascedosporium</taxon>
    </lineage>
</organism>
<keyword evidence="3" id="KW-0862">Zinc</keyword>
<keyword evidence="4" id="KW-0812">Transmembrane</keyword>
<dbReference type="Proteomes" id="UP000838763">
    <property type="component" value="Unassembled WGS sequence"/>
</dbReference>
<feature type="domain" description="Ribophorin II C-terminal" evidence="6">
    <location>
        <begin position="489"/>
        <end position="592"/>
    </location>
</feature>
<dbReference type="InterPro" id="IPR040234">
    <property type="entry name" value="QC/QCL"/>
</dbReference>
<dbReference type="GO" id="GO:0008233">
    <property type="term" value="F:peptidase activity"/>
    <property type="evidence" value="ECO:0007669"/>
    <property type="project" value="UniProtKB-KW"/>
</dbReference>
<keyword evidence="3" id="KW-0479">Metal-binding</keyword>
<dbReference type="CDD" id="cd03880">
    <property type="entry name" value="M28_QC_like"/>
    <property type="match status" value="1"/>
</dbReference>